<dbReference type="EMBL" id="CP017818">
    <property type="protein sequence ID" value="APA09953.1"/>
    <property type="molecule type" value="Genomic_DNA"/>
</dbReference>
<name>A0A1D9Q5W3_SCLS1</name>
<dbReference type="SUPFAM" id="SSF54909">
    <property type="entry name" value="Dimeric alpha+beta barrel"/>
    <property type="match status" value="1"/>
</dbReference>
<evidence type="ECO:0000313" key="3">
    <source>
        <dbReference type="Proteomes" id="UP000177798"/>
    </source>
</evidence>
<dbReference type="Gene3D" id="3.30.70.100">
    <property type="match status" value="1"/>
</dbReference>
<gene>
    <name evidence="2" type="ORF">sscle_05g047230</name>
</gene>
<dbReference type="Proteomes" id="UP000177798">
    <property type="component" value="Chromosome 5"/>
</dbReference>
<proteinExistence type="inferred from homology"/>
<accession>A0A1D9Q5W3</accession>
<dbReference type="GO" id="GO:0016491">
    <property type="term" value="F:oxidoreductase activity"/>
    <property type="evidence" value="ECO:0007669"/>
    <property type="project" value="InterPro"/>
</dbReference>
<dbReference type="OMA" id="WANEEAF"/>
<reference evidence="3" key="1">
    <citation type="journal article" date="2017" name="Genome Biol. Evol.">
        <title>The complete genome sequence of the phytopathogenic fungus Sclerotinia sclerotiorum reveals insights into the genome architecture of broad host range pathogens.</title>
        <authorList>
            <person name="Derbyshire M."/>
            <person name="Denton-Giles M."/>
            <person name="Hegedus D."/>
            <person name="Seifbarghy S."/>
            <person name="Rollins J."/>
            <person name="van Kan J."/>
            <person name="Seidl M.F."/>
            <person name="Faino L."/>
            <person name="Mbengue M."/>
            <person name="Navaud O."/>
            <person name="Raffaele S."/>
            <person name="Hammond-Kosack K."/>
            <person name="Heard S."/>
            <person name="Oliver R."/>
        </authorList>
    </citation>
    <scope>NUCLEOTIDE SEQUENCE [LARGE SCALE GENOMIC DNA]</scope>
    <source>
        <strain evidence="3">ATCC 18683 / 1980 / Ss-1</strain>
    </source>
</reference>
<dbReference type="InterPro" id="IPR011008">
    <property type="entry name" value="Dimeric_a/b-barrel"/>
</dbReference>
<dbReference type="RefSeq" id="XP_001592869.1">
    <property type="nucleotide sequence ID" value="XM_001592819.1"/>
</dbReference>
<dbReference type="InterPro" id="IPR009799">
    <property type="entry name" value="EthD_dom"/>
</dbReference>
<comment type="similarity">
    <text evidence="1">Belongs to the tpcK family.</text>
</comment>
<organism evidence="2 3">
    <name type="scientific">Sclerotinia sclerotiorum (strain ATCC 18683 / 1980 / Ss-1)</name>
    <name type="common">White mold</name>
    <name type="synonym">Whetzelinia sclerotiorum</name>
    <dbReference type="NCBI Taxonomy" id="665079"/>
    <lineage>
        <taxon>Eukaryota</taxon>
        <taxon>Fungi</taxon>
        <taxon>Dikarya</taxon>
        <taxon>Ascomycota</taxon>
        <taxon>Pezizomycotina</taxon>
        <taxon>Leotiomycetes</taxon>
        <taxon>Helotiales</taxon>
        <taxon>Sclerotiniaceae</taxon>
        <taxon>Sclerotinia</taxon>
    </lineage>
</organism>
<dbReference type="OrthoDB" id="4892971at2759"/>
<protein>
    <recommendedName>
        <fullName evidence="4">EthD domain-containing protein</fullName>
    </recommendedName>
</protein>
<sequence length="102" mass="11411">MPVTFTNLYDHDAELDVDYYLNVHMPLVARLLGPSVIISWTLWKLPDDSPFSYEGAVTWASIEARDAALKTKEGIECKADLQNFVKKPAMVLLRQEVGSGKA</sequence>
<dbReference type="PANTHER" id="PTHR40260">
    <property type="entry name" value="BLR8190 PROTEIN"/>
    <property type="match status" value="1"/>
</dbReference>
<evidence type="ECO:0000313" key="2">
    <source>
        <dbReference type="EMBL" id="APA09953.1"/>
    </source>
</evidence>
<evidence type="ECO:0000256" key="1">
    <source>
        <dbReference type="ARBA" id="ARBA00005986"/>
    </source>
</evidence>
<dbReference type="AlphaFoldDB" id="A0A1D9Q5W3"/>
<dbReference type="NCBIfam" id="TIGR02118">
    <property type="entry name" value="EthD family reductase"/>
    <property type="match status" value="1"/>
</dbReference>
<dbReference type="KEGG" id="ssl:SS1G_05791"/>
<evidence type="ECO:0008006" key="4">
    <source>
        <dbReference type="Google" id="ProtNLM"/>
    </source>
</evidence>
<dbReference type="VEuPathDB" id="FungiDB:sscle_05g047230"/>
<dbReference type="PANTHER" id="PTHR40260:SF2">
    <property type="entry name" value="BLR8190 PROTEIN"/>
    <property type="match status" value="1"/>
</dbReference>